<evidence type="ECO:0000313" key="1">
    <source>
        <dbReference type="EMBL" id="XAI70810.1"/>
    </source>
</evidence>
<gene>
    <name evidence="1" type="ORF">Orisa02_00009</name>
</gene>
<sequence>MTTNTLTTPLSLGQVAQYLAVAALIWPAIPRPGRPIPGSRRPDLVRILGP</sequence>
<reference evidence="1" key="1">
    <citation type="journal article" date="2024" name="J. Gen. Virol.">
        <title>Novel phages of Pseudomonas syringae unveil numerous potential auxiliary metabolic genes.</title>
        <authorList>
            <person name="Feltin C."/>
            <person name="Garneau J.R."/>
            <person name="Morris C.E."/>
            <person name="Berard A."/>
            <person name="Torres-Barcelo C."/>
        </authorList>
    </citation>
    <scope>NUCLEOTIDE SEQUENCE</scope>
</reference>
<protein>
    <submittedName>
        <fullName evidence="1">Uncharacterized protein</fullName>
    </submittedName>
</protein>
<organism evidence="1">
    <name type="scientific">Pseudomonas phage Orisa02</name>
    <dbReference type="NCBI Taxonomy" id="3138543"/>
    <lineage>
        <taxon>Viruses</taxon>
    </lineage>
</organism>
<accession>A0AAU6W3A3</accession>
<name>A0AAU6W3A3_9VIRU</name>
<dbReference type="EMBL" id="PP179328">
    <property type="protein sequence ID" value="XAI70810.1"/>
    <property type="molecule type" value="Genomic_DNA"/>
</dbReference>
<proteinExistence type="predicted"/>